<dbReference type="RefSeq" id="WP_200786402.1">
    <property type="nucleotide sequence ID" value="NZ_JAEDAO010000001.1"/>
</dbReference>
<proteinExistence type="predicted"/>
<sequence length="197" mass="20584">MKKCIAFAAAAAALLIAGGAQAQARTAASPLYGELGYTQLKLSGEGLSVKPNMIRGIVGYDFHPNFAVEGMLAFGAGDDSQTFTESAGGTTATGTVNLKVQNAYGVYLKPKADLGAVELFGRLGYTHARVKGSEVITVNGALFSSDSATDSDGGFSYGLGANWKFTPNAYVGVDYMHYYKKDGVKAEGFTVGVGFRF</sequence>
<comment type="subcellular location">
    <subcellularLocation>
        <location evidence="1">Cell outer membrane</location>
    </subcellularLocation>
</comment>
<dbReference type="SUPFAM" id="SSF56925">
    <property type="entry name" value="OMPA-like"/>
    <property type="match status" value="1"/>
</dbReference>
<dbReference type="Gene3D" id="2.40.160.20">
    <property type="match status" value="1"/>
</dbReference>
<comment type="caution">
    <text evidence="5">The sequence shown here is derived from an EMBL/GenBank/DDBJ whole genome shotgun (WGS) entry which is preliminary data.</text>
</comment>
<evidence type="ECO:0000256" key="3">
    <source>
        <dbReference type="SAM" id="SignalP"/>
    </source>
</evidence>
<dbReference type="EMBL" id="JAEDAO010000001">
    <property type="protein sequence ID" value="MBK0391597.1"/>
    <property type="molecule type" value="Genomic_DNA"/>
</dbReference>
<dbReference type="InterPro" id="IPR011250">
    <property type="entry name" value="OMP/PagP_B-barrel"/>
</dbReference>
<feature type="chain" id="PRO_5037281151" evidence="3">
    <location>
        <begin position="23"/>
        <end position="197"/>
    </location>
</feature>
<evidence type="ECO:0000256" key="1">
    <source>
        <dbReference type="ARBA" id="ARBA00004442"/>
    </source>
</evidence>
<name>A0A934UQJ7_9BURK</name>
<evidence type="ECO:0000313" key="5">
    <source>
        <dbReference type="EMBL" id="MBK0391597.1"/>
    </source>
</evidence>
<dbReference type="Proteomes" id="UP000617041">
    <property type="component" value="Unassembled WGS sequence"/>
</dbReference>
<dbReference type="InterPro" id="IPR006315">
    <property type="entry name" value="OM_autotransptr_brl_dom"/>
</dbReference>
<keyword evidence="2 3" id="KW-0732">Signal</keyword>
<reference evidence="5" key="1">
    <citation type="submission" date="2020-12" db="EMBL/GenBank/DDBJ databases">
        <title>Ramlibacter sp. nov., isolated from a freshwater alga, Cryptomonas.</title>
        <authorList>
            <person name="Kim H.M."/>
            <person name="Jeon C.O."/>
        </authorList>
    </citation>
    <scope>NUCLEOTIDE SEQUENCE</scope>
    <source>
        <strain evidence="5">CrO1</strain>
    </source>
</reference>
<keyword evidence="6" id="KW-1185">Reference proteome</keyword>
<feature type="domain" description="Outer membrane protein beta-barrel" evidence="4">
    <location>
        <begin position="10"/>
        <end position="197"/>
    </location>
</feature>
<evidence type="ECO:0000313" key="6">
    <source>
        <dbReference type="Proteomes" id="UP000617041"/>
    </source>
</evidence>
<dbReference type="AlphaFoldDB" id="A0A934UQJ7"/>
<accession>A0A934UQJ7</accession>
<dbReference type="NCBIfam" id="TIGR01414">
    <property type="entry name" value="autotrans_barl"/>
    <property type="match status" value="1"/>
</dbReference>
<protein>
    <submittedName>
        <fullName evidence="5">Porin family protein</fullName>
    </submittedName>
</protein>
<dbReference type="Pfam" id="PF13505">
    <property type="entry name" value="OMP_b-brl"/>
    <property type="match status" value="1"/>
</dbReference>
<organism evidence="5 6">
    <name type="scientific">Ramlibacter algicola</name>
    <dbReference type="NCBI Taxonomy" id="2795217"/>
    <lineage>
        <taxon>Bacteria</taxon>
        <taxon>Pseudomonadati</taxon>
        <taxon>Pseudomonadota</taxon>
        <taxon>Betaproteobacteria</taxon>
        <taxon>Burkholderiales</taxon>
        <taxon>Comamonadaceae</taxon>
        <taxon>Ramlibacter</taxon>
    </lineage>
</organism>
<gene>
    <name evidence="5" type="ORF">I8E28_03260</name>
</gene>
<dbReference type="InterPro" id="IPR027385">
    <property type="entry name" value="Beta-barrel_OMP"/>
</dbReference>
<dbReference type="GO" id="GO:0009279">
    <property type="term" value="C:cell outer membrane"/>
    <property type="evidence" value="ECO:0007669"/>
    <property type="project" value="UniProtKB-SubCell"/>
</dbReference>
<evidence type="ECO:0000256" key="2">
    <source>
        <dbReference type="ARBA" id="ARBA00022729"/>
    </source>
</evidence>
<evidence type="ECO:0000259" key="4">
    <source>
        <dbReference type="Pfam" id="PF13505"/>
    </source>
</evidence>
<feature type="signal peptide" evidence="3">
    <location>
        <begin position="1"/>
        <end position="22"/>
    </location>
</feature>